<dbReference type="GO" id="GO:0003677">
    <property type="term" value="F:DNA binding"/>
    <property type="evidence" value="ECO:0007669"/>
    <property type="project" value="UniProtKB-KW"/>
</dbReference>
<evidence type="ECO:0000256" key="1">
    <source>
        <dbReference type="ARBA" id="ARBA00023015"/>
    </source>
</evidence>
<dbReference type="InterPro" id="IPR036388">
    <property type="entry name" value="WH-like_DNA-bd_sf"/>
</dbReference>
<dbReference type="EMBL" id="JACOFV010000012">
    <property type="protein sequence ID" value="MBC3863182.1"/>
    <property type="molecule type" value="Genomic_DNA"/>
</dbReference>
<gene>
    <name evidence="5" type="ORF">H8K32_13810</name>
</gene>
<dbReference type="Pfam" id="PF00392">
    <property type="entry name" value="GntR"/>
    <property type="match status" value="1"/>
</dbReference>
<dbReference type="AlphaFoldDB" id="A0A923HEQ3"/>
<dbReference type="Pfam" id="PF07702">
    <property type="entry name" value="UTRA"/>
    <property type="match status" value="1"/>
</dbReference>
<dbReference type="CDD" id="cd07377">
    <property type="entry name" value="WHTH_GntR"/>
    <property type="match status" value="1"/>
</dbReference>
<sequence length="241" mass="27597">MNQSDDRLPLYHRLRDDMIEKIMNREWQPDSAIPTEAELTKTYKVAIGTVRKAVDTLVADGLLERSQGRGTFVRRPNFNSSLFRFFRHQTEGTKNKVPEGRILQRALLTPPEPVASALGLTKRAKTIRLDRLRLVDGQAVLLEEIWLPYAQFGALMHLELPDFGDLLYPLYEEKCGHTVASAQETLTVETADAEVAKQLGISKDKPVIVIDRLALGYDRQPLEWRRSRGPADRFRYQVEIR</sequence>
<name>A0A923HEQ3_9BURK</name>
<feature type="domain" description="HTH gntR-type" evidence="4">
    <location>
        <begin position="8"/>
        <end position="76"/>
    </location>
</feature>
<dbReference type="GO" id="GO:0003700">
    <property type="term" value="F:DNA-binding transcription factor activity"/>
    <property type="evidence" value="ECO:0007669"/>
    <property type="project" value="InterPro"/>
</dbReference>
<dbReference type="Proteomes" id="UP000634011">
    <property type="component" value="Unassembled WGS sequence"/>
</dbReference>
<dbReference type="PANTHER" id="PTHR44846:SF1">
    <property type="entry name" value="MANNOSYL-D-GLYCERATE TRANSPORT_METABOLISM SYSTEM REPRESSOR MNGR-RELATED"/>
    <property type="match status" value="1"/>
</dbReference>
<keyword evidence="2" id="KW-0238">DNA-binding</keyword>
<dbReference type="FunFam" id="1.10.10.10:FF:000079">
    <property type="entry name" value="GntR family transcriptional regulator"/>
    <property type="match status" value="1"/>
</dbReference>
<comment type="caution">
    <text evidence="5">The sequence shown here is derived from an EMBL/GenBank/DDBJ whole genome shotgun (WGS) entry which is preliminary data.</text>
</comment>
<dbReference type="SMART" id="SM00345">
    <property type="entry name" value="HTH_GNTR"/>
    <property type="match status" value="1"/>
</dbReference>
<dbReference type="InterPro" id="IPR028978">
    <property type="entry name" value="Chorismate_lyase_/UTRA_dom_sf"/>
</dbReference>
<dbReference type="PROSITE" id="PS50949">
    <property type="entry name" value="HTH_GNTR"/>
    <property type="match status" value="1"/>
</dbReference>
<protein>
    <submittedName>
        <fullName evidence="5">GntR family transcriptional regulator</fullName>
    </submittedName>
</protein>
<accession>A0A923HEQ3</accession>
<keyword evidence="3" id="KW-0804">Transcription</keyword>
<dbReference type="Gene3D" id="3.40.1410.10">
    <property type="entry name" value="Chorismate lyase-like"/>
    <property type="match status" value="1"/>
</dbReference>
<dbReference type="SMART" id="SM00866">
    <property type="entry name" value="UTRA"/>
    <property type="match status" value="1"/>
</dbReference>
<evidence type="ECO:0000313" key="6">
    <source>
        <dbReference type="Proteomes" id="UP000634011"/>
    </source>
</evidence>
<dbReference type="InterPro" id="IPR050679">
    <property type="entry name" value="Bact_HTH_transcr_reg"/>
</dbReference>
<dbReference type="InterPro" id="IPR011663">
    <property type="entry name" value="UTRA"/>
</dbReference>
<dbReference type="GO" id="GO:0045892">
    <property type="term" value="P:negative regulation of DNA-templated transcription"/>
    <property type="evidence" value="ECO:0007669"/>
    <property type="project" value="TreeGrafter"/>
</dbReference>
<evidence type="ECO:0000256" key="2">
    <source>
        <dbReference type="ARBA" id="ARBA00023125"/>
    </source>
</evidence>
<dbReference type="RefSeq" id="WP_186913123.1">
    <property type="nucleotide sequence ID" value="NZ_JACOFV010000012.1"/>
</dbReference>
<organism evidence="5 6">
    <name type="scientific">Undibacterium jejuense</name>
    <dbReference type="NCBI Taxonomy" id="1344949"/>
    <lineage>
        <taxon>Bacteria</taxon>
        <taxon>Pseudomonadati</taxon>
        <taxon>Pseudomonadota</taxon>
        <taxon>Betaproteobacteria</taxon>
        <taxon>Burkholderiales</taxon>
        <taxon>Oxalobacteraceae</taxon>
        <taxon>Undibacterium</taxon>
    </lineage>
</organism>
<keyword evidence="6" id="KW-1185">Reference proteome</keyword>
<dbReference type="PANTHER" id="PTHR44846">
    <property type="entry name" value="MANNOSYL-D-GLYCERATE TRANSPORT/METABOLISM SYSTEM REPRESSOR MNGR-RELATED"/>
    <property type="match status" value="1"/>
</dbReference>
<dbReference type="SUPFAM" id="SSF46785">
    <property type="entry name" value="Winged helix' DNA-binding domain"/>
    <property type="match status" value="1"/>
</dbReference>
<reference evidence="5" key="1">
    <citation type="submission" date="2020-08" db="EMBL/GenBank/DDBJ databases">
        <title>Novel species isolated from subtropical streams in China.</title>
        <authorList>
            <person name="Lu H."/>
        </authorList>
    </citation>
    <scope>NUCLEOTIDE SEQUENCE</scope>
    <source>
        <strain evidence="5">KACC 12607</strain>
    </source>
</reference>
<dbReference type="Gene3D" id="1.10.10.10">
    <property type="entry name" value="Winged helix-like DNA-binding domain superfamily/Winged helix DNA-binding domain"/>
    <property type="match status" value="1"/>
</dbReference>
<proteinExistence type="predicted"/>
<evidence type="ECO:0000259" key="4">
    <source>
        <dbReference type="PROSITE" id="PS50949"/>
    </source>
</evidence>
<evidence type="ECO:0000256" key="3">
    <source>
        <dbReference type="ARBA" id="ARBA00023163"/>
    </source>
</evidence>
<dbReference type="InterPro" id="IPR000524">
    <property type="entry name" value="Tscrpt_reg_HTH_GntR"/>
</dbReference>
<dbReference type="SUPFAM" id="SSF64288">
    <property type="entry name" value="Chorismate lyase-like"/>
    <property type="match status" value="1"/>
</dbReference>
<keyword evidence="1" id="KW-0805">Transcription regulation</keyword>
<evidence type="ECO:0000313" key="5">
    <source>
        <dbReference type="EMBL" id="MBC3863182.1"/>
    </source>
</evidence>
<dbReference type="InterPro" id="IPR036390">
    <property type="entry name" value="WH_DNA-bd_sf"/>
</dbReference>